<comment type="caution">
    <text evidence="11">The sequence shown here is derived from an EMBL/GenBank/DDBJ whole genome shotgun (WGS) entry which is preliminary data.</text>
</comment>
<dbReference type="SUPFAM" id="SSF52540">
    <property type="entry name" value="P-loop containing nucleoside triphosphate hydrolases"/>
    <property type="match status" value="1"/>
</dbReference>
<protein>
    <recommendedName>
        <fullName evidence="3 9">DNA repair protein RecN</fullName>
    </recommendedName>
    <alternativeName>
        <fullName evidence="8 9">Recombination protein N</fullName>
    </alternativeName>
</protein>
<dbReference type="Gene3D" id="3.40.50.300">
    <property type="entry name" value="P-loop containing nucleotide triphosphate hydrolases"/>
    <property type="match status" value="2"/>
</dbReference>
<evidence type="ECO:0000313" key="11">
    <source>
        <dbReference type="EMBL" id="GAA5519348.1"/>
    </source>
</evidence>
<dbReference type="Pfam" id="PF02463">
    <property type="entry name" value="SMC_N"/>
    <property type="match status" value="1"/>
</dbReference>
<dbReference type="InterPro" id="IPR003395">
    <property type="entry name" value="RecF/RecN/SMC_N"/>
</dbReference>
<sequence>MLYELAIENLGVIESARVELGPGLTCVTGETGAGKTMVLTGLGLITGSKSVPAAVRTGADAALAEAVVDVEPDSWAARRLDEAGATIDEDGTVIVARTVGATTRSRTVIGGRTVPQAVLAEVAEHWVTVHGQSDQARLRSAAEQRAILDGFAGNGDLRAVYAHAWQEWRAAREDLAAMESGAEAARLEAARMRDDLAAIEQVDPQEGEDAALAAQIEVLEHSEAVRAGVAGAREAIDGDAEVTLVVAVEAARRALAEAARHDPALADLEKRLADVAYGAADVGHELSSYLDRMDADPARLGALQQRRAELGALMRRIGTDLDGVFAYRERAAAAVAQDDSWDQTLEARRAAEQSAAAAVARVAADLTASRREAAERLAADVNAELAGLAMADATFAVSVESGEPRASGADDVAMTLAAHPGAPARPVAEAASGGELSRIMLAIEVSLARHAVTPGHTFVFDEVDAGVGGRAAIAVGRRLAELARTHQVLVVTHLAQVAAHADRHVVVAKATDGTVTRAQVHEVAGEDRVEELARLLSGHEDSTTALAHARELLEASRVAP</sequence>
<evidence type="ECO:0000256" key="9">
    <source>
        <dbReference type="PIRNR" id="PIRNR003128"/>
    </source>
</evidence>
<evidence type="ECO:0000256" key="8">
    <source>
        <dbReference type="ARBA" id="ARBA00033408"/>
    </source>
</evidence>
<accession>A0ABP9WJG8</accession>
<dbReference type="InterPro" id="IPR004604">
    <property type="entry name" value="DNA_recomb/repair_RecN"/>
</dbReference>
<dbReference type="PIRSF" id="PIRSF003128">
    <property type="entry name" value="RecN"/>
    <property type="match status" value="1"/>
</dbReference>
<evidence type="ECO:0000256" key="6">
    <source>
        <dbReference type="ARBA" id="ARBA00022840"/>
    </source>
</evidence>
<dbReference type="NCBIfam" id="TIGR00634">
    <property type="entry name" value="recN"/>
    <property type="match status" value="1"/>
</dbReference>
<dbReference type="RefSeq" id="WP_286216224.1">
    <property type="nucleotide sequence ID" value="NZ_AP027736.1"/>
</dbReference>
<keyword evidence="5 9" id="KW-0227">DNA damage</keyword>
<keyword evidence="6" id="KW-0067">ATP-binding</keyword>
<comment type="similarity">
    <text evidence="2 9">Belongs to the RecN family.</text>
</comment>
<comment type="function">
    <text evidence="1 9">May be involved in recombinational repair of damaged DNA.</text>
</comment>
<evidence type="ECO:0000256" key="4">
    <source>
        <dbReference type="ARBA" id="ARBA00022741"/>
    </source>
</evidence>
<organism evidence="11 12">
    <name type="scientific">Demequina sediminis</name>
    <dbReference type="NCBI Taxonomy" id="1930058"/>
    <lineage>
        <taxon>Bacteria</taxon>
        <taxon>Bacillati</taxon>
        <taxon>Actinomycetota</taxon>
        <taxon>Actinomycetes</taxon>
        <taxon>Micrococcales</taxon>
        <taxon>Demequinaceae</taxon>
        <taxon>Demequina</taxon>
    </lineage>
</organism>
<evidence type="ECO:0000256" key="3">
    <source>
        <dbReference type="ARBA" id="ARBA00021315"/>
    </source>
</evidence>
<name>A0ABP9WJG8_9MICO</name>
<keyword evidence="12" id="KW-1185">Reference proteome</keyword>
<evidence type="ECO:0000256" key="5">
    <source>
        <dbReference type="ARBA" id="ARBA00022763"/>
    </source>
</evidence>
<evidence type="ECO:0000259" key="10">
    <source>
        <dbReference type="Pfam" id="PF02463"/>
    </source>
</evidence>
<evidence type="ECO:0000256" key="2">
    <source>
        <dbReference type="ARBA" id="ARBA00009441"/>
    </source>
</evidence>
<keyword evidence="7 9" id="KW-0234">DNA repair</keyword>
<proteinExistence type="inferred from homology"/>
<dbReference type="Proteomes" id="UP001426770">
    <property type="component" value="Unassembled WGS sequence"/>
</dbReference>
<dbReference type="CDD" id="cd03241">
    <property type="entry name" value="ABC_RecN"/>
    <property type="match status" value="1"/>
</dbReference>
<dbReference type="InterPro" id="IPR027417">
    <property type="entry name" value="P-loop_NTPase"/>
</dbReference>
<feature type="domain" description="RecF/RecN/SMC N-terminal" evidence="10">
    <location>
        <begin position="2"/>
        <end position="514"/>
    </location>
</feature>
<gene>
    <name evidence="11" type="primary">recN</name>
    <name evidence="11" type="ORF">Lsed01_01789</name>
</gene>
<evidence type="ECO:0000313" key="12">
    <source>
        <dbReference type="Proteomes" id="UP001426770"/>
    </source>
</evidence>
<evidence type="ECO:0000256" key="1">
    <source>
        <dbReference type="ARBA" id="ARBA00003618"/>
    </source>
</evidence>
<dbReference type="EMBL" id="BAABRR010000008">
    <property type="protein sequence ID" value="GAA5519348.1"/>
    <property type="molecule type" value="Genomic_DNA"/>
</dbReference>
<keyword evidence="4" id="KW-0547">Nucleotide-binding</keyword>
<dbReference type="PANTHER" id="PTHR11059">
    <property type="entry name" value="DNA REPAIR PROTEIN RECN"/>
    <property type="match status" value="1"/>
</dbReference>
<reference evidence="11 12" key="1">
    <citation type="submission" date="2024-02" db="EMBL/GenBank/DDBJ databases">
        <title>Lysinimicrobium sediminis NBRC 112286.</title>
        <authorList>
            <person name="Ichikawa N."/>
            <person name="Katano-Makiyama Y."/>
            <person name="Hidaka K."/>
        </authorList>
    </citation>
    <scope>NUCLEOTIDE SEQUENCE [LARGE SCALE GENOMIC DNA]</scope>
    <source>
        <strain evidence="11 12">NBRC 112286</strain>
    </source>
</reference>
<evidence type="ECO:0000256" key="7">
    <source>
        <dbReference type="ARBA" id="ARBA00023204"/>
    </source>
</evidence>
<dbReference type="PANTHER" id="PTHR11059:SF0">
    <property type="entry name" value="DNA REPAIR PROTEIN RECN"/>
    <property type="match status" value="1"/>
</dbReference>